<evidence type="ECO:0000256" key="1">
    <source>
        <dbReference type="SAM" id="Coils"/>
    </source>
</evidence>
<reference evidence="2 3" key="1">
    <citation type="submission" date="2024-07" db="EMBL/GenBank/DDBJ databases">
        <title>Section-level genome sequencing and comparative genomics of Aspergillus sections Usti and Cavernicolus.</title>
        <authorList>
            <consortium name="Lawrence Berkeley National Laboratory"/>
            <person name="Nybo J.L."/>
            <person name="Vesth T.C."/>
            <person name="Theobald S."/>
            <person name="Frisvad J.C."/>
            <person name="Larsen T.O."/>
            <person name="Kjaerboelling I."/>
            <person name="Rothschild-Mancinelli K."/>
            <person name="Lyhne E.K."/>
            <person name="Kogle M.E."/>
            <person name="Barry K."/>
            <person name="Clum A."/>
            <person name="Na H."/>
            <person name="Ledsgaard L."/>
            <person name="Lin J."/>
            <person name="Lipzen A."/>
            <person name="Kuo A."/>
            <person name="Riley R."/>
            <person name="Mondo S."/>
            <person name="Labutti K."/>
            <person name="Haridas S."/>
            <person name="Pangalinan J."/>
            <person name="Salamov A.A."/>
            <person name="Simmons B.A."/>
            <person name="Magnuson J.K."/>
            <person name="Chen J."/>
            <person name="Drula E."/>
            <person name="Henrissat B."/>
            <person name="Wiebenga A."/>
            <person name="Lubbers R.J."/>
            <person name="Gomes A.C."/>
            <person name="Makela M.R."/>
            <person name="Stajich J."/>
            <person name="Grigoriev I.V."/>
            <person name="Mortensen U.H."/>
            <person name="De Vries R.P."/>
            <person name="Baker S.E."/>
            <person name="Andersen M.R."/>
        </authorList>
    </citation>
    <scope>NUCLEOTIDE SEQUENCE [LARGE SCALE GENOMIC DNA]</scope>
    <source>
        <strain evidence="2 3">CBS 123904</strain>
    </source>
</reference>
<keyword evidence="3" id="KW-1185">Reference proteome</keyword>
<sequence length="567" mass="65011">MDGVSNAGTTHVDVYAYEASPSQTVYLIDTPGFDDTNRSDTEVLKEIARWLVASYKGKILLNGIIYLHRIADIPMQGSARKNLIMFRQLCGENALKRVVLVTTMWDKVPEDEAVRREKKLIDTPEFWGWMLGKGSSCQRHYNTEDSALVIVNELAGHTLPVATELQRQMVDEKKELGDTSTGQELQSEMVKEKAKWAQERREIAQQLKLAIEQRDHDAEETMREERDRYTRMIQKVKNDTETLKLTMNKLLAERDERVAKMERMMREQEAVHRTELESVREYQRQIARTGKEKPELQIHEPQSASGQVQVRAGEVWTLPPIMPKRMPGGNMTYYGLAIQNSHFILIDGHERQEGMDPVITSGTFGDTHDGVNWTFLARCRSEGWSVPSRTSFPELTTIIVHHPHFGDAYPKLQTSSDKRGSRNLKLFSLGPKGTYYARWFDGYWECHVSAEIHDLLRRAHNNGKVAEAVALGYGGSYVISYGHPGHGTRVPSEKFFDLKGYYGNFHQQKWFPGTKIIAIALDISCRTDFVMIHTDHSEALYHIYLTRHVSGIRAKDAIDRWWKQEGD</sequence>
<feature type="coiled-coil region" evidence="1">
    <location>
        <begin position="219"/>
        <end position="267"/>
    </location>
</feature>
<keyword evidence="1" id="KW-0175">Coiled coil</keyword>
<gene>
    <name evidence="2" type="ORF">BJY01DRAFT_255786</name>
</gene>
<comment type="caution">
    <text evidence="2">The sequence shown here is derived from an EMBL/GenBank/DDBJ whole genome shotgun (WGS) entry which is preliminary data.</text>
</comment>
<evidence type="ECO:0000313" key="3">
    <source>
        <dbReference type="Proteomes" id="UP001610446"/>
    </source>
</evidence>
<dbReference type="SUPFAM" id="SSF52540">
    <property type="entry name" value="P-loop containing nucleoside triphosphate hydrolases"/>
    <property type="match status" value="1"/>
</dbReference>
<dbReference type="EMBL" id="JBFXLU010000409">
    <property type="protein sequence ID" value="KAL2827118.1"/>
    <property type="molecule type" value="Genomic_DNA"/>
</dbReference>
<evidence type="ECO:0000313" key="2">
    <source>
        <dbReference type="EMBL" id="KAL2827118.1"/>
    </source>
</evidence>
<dbReference type="Gene3D" id="3.40.50.300">
    <property type="entry name" value="P-loop containing nucleotide triphosphate hydrolases"/>
    <property type="match status" value="1"/>
</dbReference>
<proteinExistence type="predicted"/>
<protein>
    <recommendedName>
        <fullName evidence="4">G domain-containing protein</fullName>
    </recommendedName>
</protein>
<name>A0ABR4IH87_9EURO</name>
<organism evidence="2 3">
    <name type="scientific">Aspergillus pseudoustus</name>
    <dbReference type="NCBI Taxonomy" id="1810923"/>
    <lineage>
        <taxon>Eukaryota</taxon>
        <taxon>Fungi</taxon>
        <taxon>Dikarya</taxon>
        <taxon>Ascomycota</taxon>
        <taxon>Pezizomycotina</taxon>
        <taxon>Eurotiomycetes</taxon>
        <taxon>Eurotiomycetidae</taxon>
        <taxon>Eurotiales</taxon>
        <taxon>Aspergillaceae</taxon>
        <taxon>Aspergillus</taxon>
        <taxon>Aspergillus subgen. Nidulantes</taxon>
    </lineage>
</organism>
<dbReference type="Proteomes" id="UP001610446">
    <property type="component" value="Unassembled WGS sequence"/>
</dbReference>
<evidence type="ECO:0008006" key="4">
    <source>
        <dbReference type="Google" id="ProtNLM"/>
    </source>
</evidence>
<dbReference type="InterPro" id="IPR027417">
    <property type="entry name" value="P-loop_NTPase"/>
</dbReference>
<accession>A0ABR4IH87</accession>